<sequence length="607" mass="67673">MISVAVTSIGDTLALLYVLPLASKTKLFLFTASDGVNFALANEVAVLTTIGEPEPLTHATHFQITNDGPTQYLTYTRTIRNKTERIVAASSDLTTFRVISKTPFANEPLVIVPNHAYKDHFIAYLGNGSIRAAATKDFQNWNITGPLLDRRNEEFDSATLSVIGAAAISAGILTIYDATDYEHNANHILMGAALFAYDQPYRPIWRSAFPIWETTLAKGSAPAVSLGTVYRNGQIQHYWRTQKNKVISVTLPVSLFGPQPVEPAVALVRHPANPIITPNPDNHWECEATFNPAAIYLDGRVHLLYRAIGANGMSYIGHASSEDGINFEERSEKPVYIAKEHYGEPKAKKERYVNFYMSGGSWSGCEDPRMVKVDDTIYMTYTAFDGYHPPGMALTSIPVSDFLEKNWNWAEPILISKPEQIQKNWVMFPEKIHGKYAFLHGINPTIRIDYFDDPMDAEMAIESPFSCSGDRTRWDNLMRGAATPPLKTKEGWLVLYHAMDKRDPNRYKVGAMILDHDDPTKILYRSNIPLLEPNEWYENEGAKRGVVFACGSVIKDDTLFVYYGGADSVACVATAPLDEFLEAVMKESTPETTVPIKTAHITLTKLA</sequence>
<evidence type="ECO:0000256" key="3">
    <source>
        <dbReference type="ARBA" id="ARBA00024356"/>
    </source>
</evidence>
<comment type="similarity">
    <text evidence="3">Belongs to the glycosyl hydrolase 130 family.</text>
</comment>
<name>A0A1F8E0E3_9BACT</name>
<proteinExistence type="inferred from homology"/>
<dbReference type="GO" id="GO:0016757">
    <property type="term" value="F:glycosyltransferase activity"/>
    <property type="evidence" value="ECO:0007669"/>
    <property type="project" value="UniProtKB-KW"/>
</dbReference>
<organism evidence="4 5">
    <name type="scientific">Candidatus Wolfebacteria bacterium RIFOXYD1_FULL_48_65</name>
    <dbReference type="NCBI Taxonomy" id="1802561"/>
    <lineage>
        <taxon>Bacteria</taxon>
        <taxon>Candidatus Wolfeibacteriota</taxon>
    </lineage>
</organism>
<evidence type="ECO:0000256" key="2">
    <source>
        <dbReference type="ARBA" id="ARBA00022679"/>
    </source>
</evidence>
<dbReference type="Proteomes" id="UP000179057">
    <property type="component" value="Unassembled WGS sequence"/>
</dbReference>
<dbReference type="Pfam" id="PF04041">
    <property type="entry name" value="Glyco_hydro_130"/>
    <property type="match status" value="1"/>
</dbReference>
<comment type="caution">
    <text evidence="4">The sequence shown here is derived from an EMBL/GenBank/DDBJ whole genome shotgun (WGS) entry which is preliminary data.</text>
</comment>
<dbReference type="PANTHER" id="PTHR34106:SF5">
    <property type="entry name" value="GLYCOSIDASE"/>
    <property type="match status" value="1"/>
</dbReference>
<dbReference type="PANTHER" id="PTHR34106">
    <property type="entry name" value="GLYCOSIDASE"/>
    <property type="match status" value="1"/>
</dbReference>
<reference evidence="4 5" key="1">
    <citation type="journal article" date="2016" name="Nat. Commun.">
        <title>Thousands of microbial genomes shed light on interconnected biogeochemical processes in an aquifer system.</title>
        <authorList>
            <person name="Anantharaman K."/>
            <person name="Brown C.T."/>
            <person name="Hug L.A."/>
            <person name="Sharon I."/>
            <person name="Castelle C.J."/>
            <person name="Probst A.J."/>
            <person name="Thomas B.C."/>
            <person name="Singh A."/>
            <person name="Wilkins M.J."/>
            <person name="Karaoz U."/>
            <person name="Brodie E.L."/>
            <person name="Williams K.H."/>
            <person name="Hubbard S.S."/>
            <person name="Banfield J.F."/>
        </authorList>
    </citation>
    <scope>NUCLEOTIDE SEQUENCE [LARGE SCALE GENOMIC DNA]</scope>
</reference>
<protein>
    <recommendedName>
        <fullName evidence="6">Glycosidase</fullName>
    </recommendedName>
</protein>
<dbReference type="SUPFAM" id="SSF75005">
    <property type="entry name" value="Arabinanase/levansucrase/invertase"/>
    <property type="match status" value="2"/>
</dbReference>
<gene>
    <name evidence="4" type="ORF">A2610_02755</name>
</gene>
<dbReference type="AlphaFoldDB" id="A0A1F8E0E3"/>
<dbReference type="Gene3D" id="2.115.10.20">
    <property type="entry name" value="Glycosyl hydrolase domain, family 43"/>
    <property type="match status" value="2"/>
</dbReference>
<accession>A0A1F8E0E3</accession>
<dbReference type="CDD" id="cd18614">
    <property type="entry name" value="GH130"/>
    <property type="match status" value="1"/>
</dbReference>
<dbReference type="InterPro" id="IPR007184">
    <property type="entry name" value="Mannoside_phosphorylase"/>
</dbReference>
<dbReference type="EMBL" id="MGIV01000014">
    <property type="protein sequence ID" value="OGM94197.1"/>
    <property type="molecule type" value="Genomic_DNA"/>
</dbReference>
<dbReference type="InterPro" id="IPR023296">
    <property type="entry name" value="Glyco_hydro_beta-prop_sf"/>
</dbReference>
<keyword evidence="2" id="KW-0808">Transferase</keyword>
<evidence type="ECO:0000313" key="4">
    <source>
        <dbReference type="EMBL" id="OGM94197.1"/>
    </source>
</evidence>
<evidence type="ECO:0008006" key="6">
    <source>
        <dbReference type="Google" id="ProtNLM"/>
    </source>
</evidence>
<evidence type="ECO:0000313" key="5">
    <source>
        <dbReference type="Proteomes" id="UP000179057"/>
    </source>
</evidence>
<keyword evidence="1" id="KW-0328">Glycosyltransferase</keyword>
<evidence type="ECO:0000256" key="1">
    <source>
        <dbReference type="ARBA" id="ARBA00022676"/>
    </source>
</evidence>